<evidence type="ECO:0000256" key="2">
    <source>
        <dbReference type="PIRNR" id="PIRNR006221"/>
    </source>
</evidence>
<dbReference type="SUPFAM" id="SSF56112">
    <property type="entry name" value="Protein kinase-like (PK-like)"/>
    <property type="match status" value="1"/>
</dbReference>
<name>A0A846MS06_9BACT</name>
<dbReference type="InterPro" id="IPR011009">
    <property type="entry name" value="Kinase-like_dom_sf"/>
</dbReference>
<dbReference type="RefSeq" id="WP_166919731.1">
    <property type="nucleotide sequence ID" value="NZ_JAASRN010000002.1"/>
</dbReference>
<evidence type="ECO:0000313" key="3">
    <source>
        <dbReference type="EMBL" id="NIK74239.1"/>
    </source>
</evidence>
<comment type="caution">
    <text evidence="3">The sequence shown here is derived from an EMBL/GenBank/DDBJ whole genome shotgun (WGS) entry which is preliminary data.</text>
</comment>
<keyword evidence="4" id="KW-1185">Reference proteome</keyword>
<evidence type="ECO:0000313" key="4">
    <source>
        <dbReference type="Proteomes" id="UP000537126"/>
    </source>
</evidence>
<dbReference type="Gene3D" id="3.90.1200.10">
    <property type="match status" value="1"/>
</dbReference>
<keyword evidence="2 3" id="KW-0418">Kinase</keyword>
<dbReference type="PIRSF" id="PIRSF006221">
    <property type="entry name" value="Ketosamine-3-kinase"/>
    <property type="match status" value="1"/>
</dbReference>
<sequence length="293" mass="33588">MENQHQEKAFFCAAVEKVTAKRMQLVSVERLHGGCINEAALIRCKEKTFFIKWNGRFPAHFFEIEARNLALLQGKVRTPHVYGWGEHEGVAFLLLDAIEQGSKQARVFSEDLAAQLVALHRNRGPYFGLHYNNYIGELQQDNTPCQELAIFFFERRLLPLIEKARAMGRLQRKHEQAAAQLAKRLPALLPDEPPVLLHGDLWSGNVMADHQNRAVLIDPAVYYGCREIDLAMMQLFGGFDATFWAAYRHAYPWQAGFEERVPIWNLYPLLVHLILFGEAYLPAISRILEPFGM</sequence>
<dbReference type="Proteomes" id="UP000537126">
    <property type="component" value="Unassembled WGS sequence"/>
</dbReference>
<dbReference type="PANTHER" id="PTHR12149:SF8">
    <property type="entry name" value="PROTEIN-RIBULOSAMINE 3-KINASE"/>
    <property type="match status" value="1"/>
</dbReference>
<dbReference type="EMBL" id="JAASRN010000002">
    <property type="protein sequence ID" value="NIK74239.1"/>
    <property type="molecule type" value="Genomic_DNA"/>
</dbReference>
<accession>A0A846MS06</accession>
<evidence type="ECO:0000256" key="1">
    <source>
        <dbReference type="ARBA" id="ARBA00009460"/>
    </source>
</evidence>
<dbReference type="InterPro" id="IPR016477">
    <property type="entry name" value="Fructo-/Ketosamine-3-kinase"/>
</dbReference>
<organism evidence="3 4">
    <name type="scientific">Thermonema lapsum</name>
    <dbReference type="NCBI Taxonomy" id="28195"/>
    <lineage>
        <taxon>Bacteria</taxon>
        <taxon>Pseudomonadati</taxon>
        <taxon>Bacteroidota</taxon>
        <taxon>Cytophagia</taxon>
        <taxon>Cytophagales</taxon>
        <taxon>Thermonemataceae</taxon>
        <taxon>Thermonema</taxon>
    </lineage>
</organism>
<keyword evidence="2" id="KW-0808">Transferase</keyword>
<reference evidence="3 4" key="1">
    <citation type="submission" date="2020-03" db="EMBL/GenBank/DDBJ databases">
        <title>Genomic Encyclopedia of Type Strains, Phase IV (KMG-IV): sequencing the most valuable type-strain genomes for metagenomic binning, comparative biology and taxonomic classification.</title>
        <authorList>
            <person name="Goeker M."/>
        </authorList>
    </citation>
    <scope>NUCLEOTIDE SEQUENCE [LARGE SCALE GENOMIC DNA]</scope>
    <source>
        <strain evidence="3 4">DSM 5718</strain>
    </source>
</reference>
<proteinExistence type="inferred from homology"/>
<protein>
    <submittedName>
        <fullName evidence="3">Fructosamine-3-kinase</fullName>
    </submittedName>
</protein>
<dbReference type="Pfam" id="PF03881">
    <property type="entry name" value="Fructosamin_kin"/>
    <property type="match status" value="1"/>
</dbReference>
<gene>
    <name evidence="3" type="ORF">FHS56_001752</name>
</gene>
<dbReference type="GO" id="GO:0016301">
    <property type="term" value="F:kinase activity"/>
    <property type="evidence" value="ECO:0007669"/>
    <property type="project" value="UniProtKB-UniRule"/>
</dbReference>
<dbReference type="AlphaFoldDB" id="A0A846MS06"/>
<dbReference type="Gene3D" id="3.30.200.20">
    <property type="entry name" value="Phosphorylase Kinase, domain 1"/>
    <property type="match status" value="1"/>
</dbReference>
<dbReference type="PANTHER" id="PTHR12149">
    <property type="entry name" value="FRUCTOSAMINE 3 KINASE-RELATED PROTEIN"/>
    <property type="match status" value="1"/>
</dbReference>
<comment type="similarity">
    <text evidence="1 2">Belongs to the fructosamine kinase family.</text>
</comment>